<dbReference type="InterPro" id="IPR023214">
    <property type="entry name" value="HAD_sf"/>
</dbReference>
<dbReference type="Gene3D" id="3.30.1240.10">
    <property type="match status" value="1"/>
</dbReference>
<dbReference type="SUPFAM" id="SSF56784">
    <property type="entry name" value="HAD-like"/>
    <property type="match status" value="1"/>
</dbReference>
<dbReference type="PANTHER" id="PTHR10000">
    <property type="entry name" value="PHOSPHOSERINE PHOSPHATASE"/>
    <property type="match status" value="1"/>
</dbReference>
<dbReference type="NCBIfam" id="TIGR01484">
    <property type="entry name" value="HAD-SF-IIB"/>
    <property type="match status" value="1"/>
</dbReference>
<sequence length="288" mass="31872">MKLIASDMDGTLLNENGVISEANAQAVKKAMDKGVEFIAATGRSYQAANTPLQAAGINCPIISLNGAVTYQENGKVINSIPMDKQAAARIVDECSKLGMYVELFTDKGVLSESREHFLDILMDILHTTHPNISEREMREMVEQRFQLEEVSFIENLQLAVKDEDTEVYKILSFAFEESQLEGAKRKLRDETGAVITSSGETNLEFNHPKAQKGLAIQKYIEDSGWSMQDVMSIGDNWNDASMLEMAGRGVAMGNAADKIKQLCQYETVTNEQDGVAKAIEEMLAEFNK</sequence>
<dbReference type="EMBL" id="CDGG01000001">
    <property type="protein sequence ID" value="CEI80623.1"/>
    <property type="molecule type" value="Genomic_DNA"/>
</dbReference>
<name>A0A0A1MC16_9BACI</name>
<dbReference type="PANTHER" id="PTHR10000:SF55">
    <property type="entry name" value="5-AMINO-6-(5-PHOSPHO-D-RIBITYLAMINO)URACIL PHOSPHATASE YCSE"/>
    <property type="match status" value="1"/>
</dbReference>
<dbReference type="GO" id="GO:0000287">
    <property type="term" value="F:magnesium ion binding"/>
    <property type="evidence" value="ECO:0007669"/>
    <property type="project" value="TreeGrafter"/>
</dbReference>
<dbReference type="SFLD" id="SFLDS00003">
    <property type="entry name" value="Haloacid_Dehalogenase"/>
    <property type="match status" value="1"/>
</dbReference>
<dbReference type="Pfam" id="PF08282">
    <property type="entry name" value="Hydrolase_3"/>
    <property type="match status" value="1"/>
</dbReference>
<dbReference type="GO" id="GO:0005829">
    <property type="term" value="C:cytosol"/>
    <property type="evidence" value="ECO:0007669"/>
    <property type="project" value="TreeGrafter"/>
</dbReference>
<dbReference type="RefSeq" id="WP_042529220.1">
    <property type="nucleotide sequence ID" value="NZ_CDGG01000001.1"/>
</dbReference>
<proteinExistence type="predicted"/>
<dbReference type="PROSITE" id="PS01229">
    <property type="entry name" value="COF_2"/>
    <property type="match status" value="1"/>
</dbReference>
<dbReference type="NCBIfam" id="TIGR00099">
    <property type="entry name" value="Cof-subfamily"/>
    <property type="match status" value="1"/>
</dbReference>
<reference evidence="1 2" key="1">
    <citation type="submission" date="2014-11" db="EMBL/GenBank/DDBJ databases">
        <authorList>
            <person name="Urmite Genomes Urmite Genomes"/>
        </authorList>
    </citation>
    <scope>NUCLEOTIDE SEQUENCE [LARGE SCALE GENOMIC DNA]</scope>
    <source>
        <strain evidence="1 2">Oc5</strain>
    </source>
</reference>
<dbReference type="Gene3D" id="3.40.50.1000">
    <property type="entry name" value="HAD superfamily/HAD-like"/>
    <property type="match status" value="1"/>
</dbReference>
<dbReference type="AlphaFoldDB" id="A0A0A1MC16"/>
<evidence type="ECO:0000313" key="1">
    <source>
        <dbReference type="EMBL" id="CEI80623.1"/>
    </source>
</evidence>
<dbReference type="InterPro" id="IPR006379">
    <property type="entry name" value="HAD-SF_hydro_IIB"/>
</dbReference>
<protein>
    <submittedName>
        <fullName evidence="1">Putative phosphatase YwpJ</fullName>
    </submittedName>
</protein>
<dbReference type="InterPro" id="IPR000150">
    <property type="entry name" value="Cof"/>
</dbReference>
<organism evidence="1 2">
    <name type="scientific">Oceanobacillus oncorhynchi</name>
    <dbReference type="NCBI Taxonomy" id="545501"/>
    <lineage>
        <taxon>Bacteria</taxon>
        <taxon>Bacillati</taxon>
        <taxon>Bacillota</taxon>
        <taxon>Bacilli</taxon>
        <taxon>Bacillales</taxon>
        <taxon>Bacillaceae</taxon>
        <taxon>Oceanobacillus</taxon>
    </lineage>
</organism>
<dbReference type="OrthoDB" id="9806027at2"/>
<evidence type="ECO:0000313" key="2">
    <source>
        <dbReference type="Proteomes" id="UP000040453"/>
    </source>
</evidence>
<dbReference type="PROSITE" id="PS01228">
    <property type="entry name" value="COF_1"/>
    <property type="match status" value="1"/>
</dbReference>
<dbReference type="CDD" id="cd07516">
    <property type="entry name" value="HAD_Pase"/>
    <property type="match status" value="1"/>
</dbReference>
<gene>
    <name evidence="1" type="primary">ywpJ_1</name>
    <name evidence="1" type="ORF">BN997_00430</name>
</gene>
<dbReference type="SFLD" id="SFLDG01140">
    <property type="entry name" value="C2.B:_Phosphomannomutase_and_P"/>
    <property type="match status" value="1"/>
</dbReference>
<dbReference type="InterPro" id="IPR036412">
    <property type="entry name" value="HAD-like_sf"/>
</dbReference>
<accession>A0A0A1MC16</accession>
<dbReference type="GO" id="GO:0016791">
    <property type="term" value="F:phosphatase activity"/>
    <property type="evidence" value="ECO:0007669"/>
    <property type="project" value="TreeGrafter"/>
</dbReference>
<dbReference type="STRING" id="545501.BN997_00430"/>
<keyword evidence="2" id="KW-1185">Reference proteome</keyword>
<dbReference type="Proteomes" id="UP000040453">
    <property type="component" value="Unassembled WGS sequence"/>
</dbReference>